<feature type="signal peptide" evidence="1">
    <location>
        <begin position="1"/>
        <end position="30"/>
    </location>
</feature>
<dbReference type="InterPro" id="IPR007893">
    <property type="entry name" value="Spore_coat_U/FanG"/>
</dbReference>
<name>A0ABU8JDG7_9GAMM</name>
<dbReference type="PANTHER" id="PTHR37089:SF1">
    <property type="entry name" value="MEMBRANE PROTEIN"/>
    <property type="match status" value="1"/>
</dbReference>
<comment type="caution">
    <text evidence="3">The sequence shown here is derived from an EMBL/GenBank/DDBJ whole genome shotgun (WGS) entry which is preliminary data.</text>
</comment>
<organism evidence="3 4">
    <name type="scientific">Fulvimonas yonginensis</name>
    <dbReference type="NCBI Taxonomy" id="1495200"/>
    <lineage>
        <taxon>Bacteria</taxon>
        <taxon>Pseudomonadati</taxon>
        <taxon>Pseudomonadota</taxon>
        <taxon>Gammaproteobacteria</taxon>
        <taxon>Lysobacterales</taxon>
        <taxon>Rhodanobacteraceae</taxon>
        <taxon>Fulvimonas</taxon>
    </lineage>
</organism>
<reference evidence="3 4" key="1">
    <citation type="journal article" date="2014" name="Int. J. Syst. Evol. Microbiol.">
        <title>Fulvimonas yonginensis sp. nov., isolated from greenhouse soil, and emended description of the genus Fulvimonas.</title>
        <authorList>
            <person name="Ahn J.H."/>
            <person name="Kim S.J."/>
            <person name="Weon H.Y."/>
            <person name="Hong S.B."/>
            <person name="Seok S.J."/>
            <person name="Kwon S.W."/>
        </authorList>
    </citation>
    <scope>NUCLEOTIDE SEQUENCE [LARGE SCALE GENOMIC DNA]</scope>
    <source>
        <strain evidence="3 4">KACC 16952</strain>
    </source>
</reference>
<evidence type="ECO:0000313" key="4">
    <source>
        <dbReference type="Proteomes" id="UP001381174"/>
    </source>
</evidence>
<dbReference type="InterPro" id="IPR053167">
    <property type="entry name" value="Spore_coat_component"/>
</dbReference>
<feature type="domain" description="Spore coat protein U/FanG" evidence="2">
    <location>
        <begin position="34"/>
        <end position="175"/>
    </location>
</feature>
<dbReference type="EMBL" id="JBBBNY010000007">
    <property type="protein sequence ID" value="MEI7037298.1"/>
    <property type="molecule type" value="Genomic_DNA"/>
</dbReference>
<accession>A0ABU8JDG7</accession>
<sequence>MQAKTKNFLKLNLVVATLIGLSALSGTAYAGTATSNLPVSATVSANCTIDASSGVSFGAYDPVVTNASTGADLTATGTISTTCTNGASVTVTLGQGSNADTGSTDAAPLRRMLANTSDYLSYQLYTDSAHTTVWDNTTGASVTGTGAAVSTTVYGLVTKGQNVPSGNYSDTVVATVTF</sequence>
<dbReference type="RefSeq" id="WP_336807926.1">
    <property type="nucleotide sequence ID" value="NZ_JBBBNY010000007.1"/>
</dbReference>
<feature type="chain" id="PRO_5046827520" evidence="1">
    <location>
        <begin position="31"/>
        <end position="178"/>
    </location>
</feature>
<keyword evidence="4" id="KW-1185">Reference proteome</keyword>
<keyword evidence="1" id="KW-0732">Signal</keyword>
<evidence type="ECO:0000256" key="1">
    <source>
        <dbReference type="SAM" id="SignalP"/>
    </source>
</evidence>
<dbReference type="Proteomes" id="UP001381174">
    <property type="component" value="Unassembled WGS sequence"/>
</dbReference>
<gene>
    <name evidence="3" type="ORF">WAT24_11065</name>
</gene>
<dbReference type="SMART" id="SM00972">
    <property type="entry name" value="SCPU"/>
    <property type="match status" value="1"/>
</dbReference>
<protein>
    <submittedName>
        <fullName evidence="3">Spore coat U domain-containing protein</fullName>
    </submittedName>
</protein>
<dbReference type="Pfam" id="PF05229">
    <property type="entry name" value="SCPU"/>
    <property type="match status" value="1"/>
</dbReference>
<evidence type="ECO:0000259" key="2">
    <source>
        <dbReference type="Pfam" id="PF05229"/>
    </source>
</evidence>
<proteinExistence type="predicted"/>
<evidence type="ECO:0000313" key="3">
    <source>
        <dbReference type="EMBL" id="MEI7037298.1"/>
    </source>
</evidence>
<dbReference type="PANTHER" id="PTHR37089">
    <property type="entry name" value="PROTEIN U-RELATED"/>
    <property type="match status" value="1"/>
</dbReference>